<feature type="binding site" evidence="10">
    <location>
        <position position="254"/>
    </location>
    <ligand>
        <name>UDP-N-acetyl-alpha-D-glucosamine</name>
        <dbReference type="ChEBI" id="CHEBI:57705"/>
    </ligand>
</feature>
<keyword evidence="6 10" id="KW-0573">Peptidoglycan synthesis</keyword>
<reference evidence="13 14" key="1">
    <citation type="submission" date="2016-10" db="EMBL/GenBank/DDBJ databases">
        <authorList>
            <person name="de Groot N.N."/>
        </authorList>
    </citation>
    <scope>NUCLEOTIDE SEQUENCE [LARGE SCALE GENOMIC DNA]</scope>
    <source>
        <strain evidence="13 14">DSM 44945</strain>
    </source>
</reference>
<dbReference type="SUPFAM" id="SSF53756">
    <property type="entry name" value="UDP-Glycosyltransferase/glycogen phosphorylase"/>
    <property type="match status" value="1"/>
</dbReference>
<evidence type="ECO:0000256" key="9">
    <source>
        <dbReference type="ARBA" id="ARBA00023316"/>
    </source>
</evidence>
<comment type="caution">
    <text evidence="10">Lacks conserved residue(s) required for the propagation of feature annotation.</text>
</comment>
<dbReference type="RefSeq" id="WP_092040959.1">
    <property type="nucleotide sequence ID" value="NZ_FOOK01000036.1"/>
</dbReference>
<evidence type="ECO:0000313" key="13">
    <source>
        <dbReference type="EMBL" id="SFG46031.1"/>
    </source>
</evidence>
<evidence type="ECO:0000256" key="2">
    <source>
        <dbReference type="ARBA" id="ARBA00022618"/>
    </source>
</evidence>
<evidence type="ECO:0000259" key="11">
    <source>
        <dbReference type="Pfam" id="PF03033"/>
    </source>
</evidence>
<dbReference type="InterPro" id="IPR006009">
    <property type="entry name" value="GlcNAc_MurG"/>
</dbReference>
<keyword evidence="5 10" id="KW-0133">Cell shape</keyword>
<keyword evidence="14" id="KW-1185">Reference proteome</keyword>
<proteinExistence type="inferred from homology"/>
<dbReference type="InterPro" id="IPR004276">
    <property type="entry name" value="GlycoTrans_28_N"/>
</dbReference>
<evidence type="ECO:0000313" key="14">
    <source>
        <dbReference type="Proteomes" id="UP000198661"/>
    </source>
</evidence>
<evidence type="ECO:0000259" key="12">
    <source>
        <dbReference type="Pfam" id="PF04101"/>
    </source>
</evidence>
<evidence type="ECO:0000256" key="7">
    <source>
        <dbReference type="ARBA" id="ARBA00023136"/>
    </source>
</evidence>
<gene>
    <name evidence="10" type="primary">murG</name>
    <name evidence="13" type="ORF">SAMN04488025_13612</name>
</gene>
<dbReference type="Pfam" id="PF03033">
    <property type="entry name" value="Glyco_transf_28"/>
    <property type="match status" value="1"/>
</dbReference>
<dbReference type="HAMAP" id="MF_00033">
    <property type="entry name" value="MurG"/>
    <property type="match status" value="1"/>
</dbReference>
<dbReference type="GO" id="GO:0051301">
    <property type="term" value="P:cell division"/>
    <property type="evidence" value="ECO:0007669"/>
    <property type="project" value="UniProtKB-KW"/>
</dbReference>
<keyword evidence="4 10" id="KW-0808">Transferase</keyword>
<dbReference type="UniPathway" id="UPA00219"/>
<dbReference type="GO" id="GO:0009252">
    <property type="term" value="P:peptidoglycan biosynthetic process"/>
    <property type="evidence" value="ECO:0007669"/>
    <property type="project" value="UniProtKB-UniRule"/>
</dbReference>
<dbReference type="GO" id="GO:0005886">
    <property type="term" value="C:plasma membrane"/>
    <property type="evidence" value="ECO:0007669"/>
    <property type="project" value="UniProtKB-SubCell"/>
</dbReference>
<dbReference type="PANTHER" id="PTHR21015:SF22">
    <property type="entry name" value="GLYCOSYLTRANSFERASE"/>
    <property type="match status" value="1"/>
</dbReference>
<name>A0A1I2S7S9_9BACL</name>
<keyword evidence="3 10" id="KW-0328">Glycosyltransferase</keyword>
<organism evidence="13 14">
    <name type="scientific">Planifilum fulgidum</name>
    <dbReference type="NCBI Taxonomy" id="201973"/>
    <lineage>
        <taxon>Bacteria</taxon>
        <taxon>Bacillati</taxon>
        <taxon>Bacillota</taxon>
        <taxon>Bacilli</taxon>
        <taxon>Bacillales</taxon>
        <taxon>Thermoactinomycetaceae</taxon>
        <taxon>Planifilum</taxon>
    </lineage>
</organism>
<dbReference type="EC" id="2.4.1.227" evidence="10"/>
<feature type="domain" description="Glycosyl transferase family 28 C-terminal" evidence="12">
    <location>
        <begin position="193"/>
        <end position="356"/>
    </location>
</feature>
<keyword evidence="9 10" id="KW-0961">Cell wall biogenesis/degradation</keyword>
<feature type="binding site" evidence="10">
    <location>
        <position position="126"/>
    </location>
    <ligand>
        <name>UDP-N-acetyl-alpha-D-glucosamine</name>
        <dbReference type="ChEBI" id="CHEBI:57705"/>
    </ligand>
</feature>
<dbReference type="STRING" id="201973.SAMN04488025_13612"/>
<feature type="binding site" evidence="10">
    <location>
        <begin position="11"/>
        <end position="13"/>
    </location>
    <ligand>
        <name>UDP-N-acetyl-alpha-D-glucosamine</name>
        <dbReference type="ChEBI" id="CHEBI:57705"/>
    </ligand>
</feature>
<evidence type="ECO:0000256" key="6">
    <source>
        <dbReference type="ARBA" id="ARBA00022984"/>
    </source>
</evidence>
<dbReference type="PANTHER" id="PTHR21015">
    <property type="entry name" value="UDP-N-ACETYLGLUCOSAMINE--N-ACETYLMURAMYL-(PENTAPEPTIDE) PYROPHOSPHORYL-UNDECAPRENOL N-ACETYLGLUCOSAMINE TRANSFERASE 1"/>
    <property type="match status" value="1"/>
</dbReference>
<dbReference type="GO" id="GO:0005975">
    <property type="term" value="P:carbohydrate metabolic process"/>
    <property type="evidence" value="ECO:0007669"/>
    <property type="project" value="InterPro"/>
</dbReference>
<dbReference type="Proteomes" id="UP000198661">
    <property type="component" value="Unassembled WGS sequence"/>
</dbReference>
<dbReference type="GO" id="GO:0050511">
    <property type="term" value="F:undecaprenyldiphospho-muramoylpentapeptide beta-N-acetylglucosaminyltransferase activity"/>
    <property type="evidence" value="ECO:0007669"/>
    <property type="project" value="UniProtKB-UniRule"/>
</dbReference>
<feature type="binding site" evidence="10">
    <location>
        <position position="199"/>
    </location>
    <ligand>
        <name>UDP-N-acetyl-alpha-D-glucosamine</name>
        <dbReference type="ChEBI" id="CHEBI:57705"/>
    </ligand>
</feature>
<evidence type="ECO:0000256" key="1">
    <source>
        <dbReference type="ARBA" id="ARBA00022475"/>
    </source>
</evidence>
<dbReference type="CDD" id="cd03785">
    <property type="entry name" value="GT28_MurG"/>
    <property type="match status" value="1"/>
</dbReference>
<dbReference type="Gene3D" id="3.40.50.2000">
    <property type="entry name" value="Glycogen Phosphorylase B"/>
    <property type="match status" value="2"/>
</dbReference>
<comment type="similarity">
    <text evidence="10">Belongs to the glycosyltransferase 28 family. MurG subfamily.</text>
</comment>
<comment type="subcellular location">
    <subcellularLocation>
        <location evidence="10">Cell membrane</location>
        <topology evidence="10">Peripheral membrane protein</topology>
        <orientation evidence="10">Cytoplasmic side</orientation>
    </subcellularLocation>
</comment>
<evidence type="ECO:0000256" key="5">
    <source>
        <dbReference type="ARBA" id="ARBA00022960"/>
    </source>
</evidence>
<dbReference type="GO" id="GO:0051991">
    <property type="term" value="F:UDP-N-acetyl-D-glucosamine:N-acetylmuramoyl-L-alanyl-D-glutamyl-meso-2,6-diaminopimelyl-D-alanyl-D-alanine-diphosphoundecaprenol 4-beta-N-acetylglucosaminlytransferase activity"/>
    <property type="evidence" value="ECO:0007669"/>
    <property type="project" value="RHEA"/>
</dbReference>
<evidence type="ECO:0000256" key="8">
    <source>
        <dbReference type="ARBA" id="ARBA00023306"/>
    </source>
</evidence>
<sequence>MKRILLSGGGTGGHIYPALAIANAVRRRYPDVKIAYIGTENGLEARIVPRSGDIAFYTVKIQGFRRSLSLENLRTVSKFVVAVKRSKELLREFRPDVVVGTGGYVSGPAVFAAHRLDIPTLIHEQNVVPGLTTRFLARYADTTAVSFTSSEIYLEHAKRLVHTGNPRATEVIHGDAEKGRRSLGLDGSDKPIVLFVGGSRGARPINEAVLQMVPRMAELPDVYFVYVTGEIHYEEIRRRLDGRAPENLRVVPFIYDMPDVLAATSLAVGRAGASTLAELTALGIPSILIPSPYVTNNHQEANARWLEGQGAARVILERECTGDRLWEEISGLMKDPLKLRSMGDKARNLGRPKAAEVLVDELERICR</sequence>
<evidence type="ECO:0000256" key="4">
    <source>
        <dbReference type="ARBA" id="ARBA00022679"/>
    </source>
</evidence>
<dbReference type="GO" id="GO:0071555">
    <property type="term" value="P:cell wall organization"/>
    <property type="evidence" value="ECO:0007669"/>
    <property type="project" value="UniProtKB-KW"/>
</dbReference>
<dbReference type="OrthoDB" id="9808936at2"/>
<comment type="function">
    <text evidence="10">Cell wall formation. Catalyzes the transfer of a GlcNAc subunit on undecaprenyl-pyrophosphoryl-MurNAc-pentapeptide (lipid intermediate I) to form undecaprenyl-pyrophosphoryl-MurNAc-(pentapeptide)GlcNAc (lipid intermediate II).</text>
</comment>
<feature type="domain" description="Glycosyltransferase family 28 N-terminal" evidence="11">
    <location>
        <begin position="4"/>
        <end position="144"/>
    </location>
</feature>
<dbReference type="EMBL" id="FOOK01000036">
    <property type="protein sequence ID" value="SFG46031.1"/>
    <property type="molecule type" value="Genomic_DNA"/>
</dbReference>
<dbReference type="InterPro" id="IPR007235">
    <property type="entry name" value="Glyco_trans_28_C"/>
</dbReference>
<dbReference type="Pfam" id="PF04101">
    <property type="entry name" value="Glyco_tran_28_C"/>
    <property type="match status" value="1"/>
</dbReference>
<keyword evidence="7 10" id="KW-0472">Membrane</keyword>
<feature type="binding site" evidence="10">
    <location>
        <position position="299"/>
    </location>
    <ligand>
        <name>UDP-N-acetyl-alpha-D-glucosamine</name>
        <dbReference type="ChEBI" id="CHEBI:57705"/>
    </ligand>
</feature>
<protein>
    <recommendedName>
        <fullName evidence="10">UDP-N-acetylglucosamine--N-acetylmuramyl-(pentapeptide) pyrophosphoryl-undecaprenol N-acetylglucosamine transferase</fullName>
        <ecNumber evidence="10">2.4.1.227</ecNumber>
    </recommendedName>
    <alternativeName>
        <fullName evidence="10">Undecaprenyl-PP-MurNAc-pentapeptide-UDPGlcNAc GlcNAc transferase</fullName>
    </alternativeName>
</protein>
<dbReference type="AlphaFoldDB" id="A0A1I2S7S9"/>
<comment type="pathway">
    <text evidence="10">Cell wall biogenesis; peptidoglycan biosynthesis.</text>
</comment>
<keyword evidence="1 10" id="KW-1003">Cell membrane</keyword>
<comment type="catalytic activity">
    <reaction evidence="10">
        <text>di-trans,octa-cis-undecaprenyl diphospho-N-acetyl-alpha-D-muramoyl-L-alanyl-D-glutamyl-meso-2,6-diaminopimeloyl-D-alanyl-D-alanine + UDP-N-acetyl-alpha-D-glucosamine = di-trans,octa-cis-undecaprenyl diphospho-[N-acetyl-alpha-D-glucosaminyl-(1-&gt;4)]-N-acetyl-alpha-D-muramoyl-L-alanyl-D-glutamyl-meso-2,6-diaminopimeloyl-D-alanyl-D-alanine + UDP + H(+)</text>
        <dbReference type="Rhea" id="RHEA:31227"/>
        <dbReference type="ChEBI" id="CHEBI:15378"/>
        <dbReference type="ChEBI" id="CHEBI:57705"/>
        <dbReference type="ChEBI" id="CHEBI:58223"/>
        <dbReference type="ChEBI" id="CHEBI:61387"/>
        <dbReference type="ChEBI" id="CHEBI:61388"/>
        <dbReference type="EC" id="2.4.1.227"/>
    </reaction>
</comment>
<keyword evidence="2 10" id="KW-0132">Cell division</keyword>
<dbReference type="GO" id="GO:0008360">
    <property type="term" value="P:regulation of cell shape"/>
    <property type="evidence" value="ECO:0007669"/>
    <property type="project" value="UniProtKB-KW"/>
</dbReference>
<dbReference type="NCBIfam" id="TIGR01133">
    <property type="entry name" value="murG"/>
    <property type="match status" value="1"/>
</dbReference>
<keyword evidence="8 10" id="KW-0131">Cell cycle</keyword>
<accession>A0A1I2S7S9</accession>
<evidence type="ECO:0000256" key="3">
    <source>
        <dbReference type="ARBA" id="ARBA00022676"/>
    </source>
</evidence>
<evidence type="ECO:0000256" key="10">
    <source>
        <dbReference type="HAMAP-Rule" id="MF_00033"/>
    </source>
</evidence>